<dbReference type="GO" id="GO:0046872">
    <property type="term" value="F:metal ion binding"/>
    <property type="evidence" value="ECO:0007669"/>
    <property type="project" value="InterPro"/>
</dbReference>
<accession>A0A1I5Z018</accession>
<dbReference type="EMBL" id="FOWC01000013">
    <property type="protein sequence ID" value="SFQ49447.1"/>
    <property type="molecule type" value="Genomic_DNA"/>
</dbReference>
<keyword evidence="5" id="KW-1185">Reference proteome</keyword>
<evidence type="ECO:0000313" key="2">
    <source>
        <dbReference type="EMBL" id="NEC54147.1"/>
    </source>
</evidence>
<reference evidence="2 5" key="2">
    <citation type="submission" date="2020-01" db="EMBL/GenBank/DDBJ databases">
        <title>Insect and environment-associated Actinomycetes.</title>
        <authorList>
            <person name="Currrie C."/>
            <person name="Chevrette M."/>
            <person name="Carlson C."/>
            <person name="Stubbendieck R."/>
            <person name="Wendt-Pienkowski E."/>
        </authorList>
    </citation>
    <scope>NUCLEOTIDE SEQUENCE [LARGE SCALE GENOMIC DNA]</scope>
    <source>
        <strain evidence="2 5">SID8386</strain>
    </source>
</reference>
<protein>
    <submittedName>
        <fullName evidence="2">Maleylpyruvate isomerase family mycothiol-dependent enzyme</fullName>
    </submittedName>
    <submittedName>
        <fullName evidence="3">TIGR03083 family protein</fullName>
    </submittedName>
</protein>
<keyword evidence="2" id="KW-0413">Isomerase</keyword>
<dbReference type="InterPro" id="IPR024344">
    <property type="entry name" value="MDMPI_metal-binding"/>
</dbReference>
<dbReference type="GO" id="GO:0016853">
    <property type="term" value="F:isomerase activity"/>
    <property type="evidence" value="ECO:0007669"/>
    <property type="project" value="UniProtKB-KW"/>
</dbReference>
<dbReference type="AlphaFoldDB" id="A0A1I5Z018"/>
<gene>
    <name evidence="2" type="ORF">G3I59_00620</name>
    <name evidence="3" type="ORF">SAMN05421854_113136</name>
</gene>
<dbReference type="Proteomes" id="UP000470404">
    <property type="component" value="Unassembled WGS sequence"/>
</dbReference>
<reference evidence="3 4" key="1">
    <citation type="submission" date="2016-10" db="EMBL/GenBank/DDBJ databases">
        <authorList>
            <person name="de Groot N.N."/>
        </authorList>
    </citation>
    <scope>NUCLEOTIDE SEQUENCE [LARGE SCALE GENOMIC DNA]</scope>
    <source>
        <strain evidence="3 4">DSM 44637</strain>
    </source>
</reference>
<dbReference type="Proteomes" id="UP000199137">
    <property type="component" value="Unassembled WGS sequence"/>
</dbReference>
<evidence type="ECO:0000313" key="4">
    <source>
        <dbReference type="Proteomes" id="UP000199137"/>
    </source>
</evidence>
<dbReference type="NCBIfam" id="TIGR03083">
    <property type="entry name" value="maleylpyruvate isomerase family mycothiol-dependent enzyme"/>
    <property type="match status" value="1"/>
</dbReference>
<dbReference type="InterPro" id="IPR034660">
    <property type="entry name" value="DinB/YfiT-like"/>
</dbReference>
<feature type="domain" description="Mycothiol-dependent maleylpyruvate isomerase metal-binding" evidence="1">
    <location>
        <begin position="8"/>
        <end position="86"/>
    </location>
</feature>
<dbReference type="EMBL" id="JAAGNC010000003">
    <property type="protein sequence ID" value="NEC54147.1"/>
    <property type="molecule type" value="Genomic_DNA"/>
</dbReference>
<dbReference type="InterPro" id="IPR017517">
    <property type="entry name" value="Maleyloyr_isom"/>
</dbReference>
<dbReference type="Pfam" id="PF11716">
    <property type="entry name" value="MDMPI_N"/>
    <property type="match status" value="1"/>
</dbReference>
<dbReference type="Gene3D" id="1.20.120.450">
    <property type="entry name" value="dinb family like domain"/>
    <property type="match status" value="1"/>
</dbReference>
<dbReference type="RefSeq" id="WP_067595221.1">
    <property type="nucleotide sequence ID" value="NZ_FOWC01000013.1"/>
</dbReference>
<evidence type="ECO:0000313" key="3">
    <source>
        <dbReference type="EMBL" id="SFQ49447.1"/>
    </source>
</evidence>
<dbReference type="OrthoDB" id="5178565at2"/>
<proteinExistence type="predicted"/>
<name>A0A1I5Z018_9PSEU</name>
<sequence length="208" mass="22823">MDVRTLAREERADFADFLETLTPEQWDQPTLCTGWNVRSVVAHVVSYDELSGRQLARRLARARLSLSRANETGLAEYRVRAPEELIGVMRRHPQPGRILGRFGGMIGFLDGLIHQQDIRRPLGLPRTIPAVRLRRALELSLRAPPIGVSRRLTGLRAVATDLDWASGNGVEVSGPAEALLLALAGRRAAADDLTGPGLDVLISRTTVP</sequence>
<evidence type="ECO:0000313" key="5">
    <source>
        <dbReference type="Proteomes" id="UP000470404"/>
    </source>
</evidence>
<evidence type="ECO:0000259" key="1">
    <source>
        <dbReference type="Pfam" id="PF11716"/>
    </source>
</evidence>
<dbReference type="SUPFAM" id="SSF109854">
    <property type="entry name" value="DinB/YfiT-like putative metalloenzymes"/>
    <property type="match status" value="1"/>
</dbReference>
<organism evidence="3 4">
    <name type="scientific">Amycolatopsis rubida</name>
    <dbReference type="NCBI Taxonomy" id="112413"/>
    <lineage>
        <taxon>Bacteria</taxon>
        <taxon>Bacillati</taxon>
        <taxon>Actinomycetota</taxon>
        <taxon>Actinomycetes</taxon>
        <taxon>Pseudonocardiales</taxon>
        <taxon>Pseudonocardiaceae</taxon>
        <taxon>Amycolatopsis</taxon>
    </lineage>
</organism>